<sequence>MLNRRKCIRQLARGEVLFHQGDVVSSLYRLLDGIVLMRQVDSGGTVVTPHMACAGATIGFRAFVDGGVHGVSAVCATDVVLCRIPADVAAQAFSGSHPLERAFARHVAAELSETEDFVLAMTSRPVRDRLLLVFARLYRQFGCHGENGVCRLPLPLLRSDIAGLAGIARETFSRAMHALEEEGLVRLEGDCAVFPDIVSFRRQAELIQPGAWAS</sequence>
<dbReference type="InterPro" id="IPR018490">
    <property type="entry name" value="cNMP-bd_dom_sf"/>
</dbReference>
<dbReference type="InterPro" id="IPR014710">
    <property type="entry name" value="RmlC-like_jellyroll"/>
</dbReference>
<dbReference type="PROSITE" id="PS51063">
    <property type="entry name" value="HTH_CRP_2"/>
    <property type="match status" value="1"/>
</dbReference>
<dbReference type="InterPro" id="IPR000595">
    <property type="entry name" value="cNMP-bd_dom"/>
</dbReference>
<evidence type="ECO:0000256" key="2">
    <source>
        <dbReference type="ARBA" id="ARBA00023125"/>
    </source>
</evidence>
<dbReference type="CDD" id="cd00038">
    <property type="entry name" value="CAP_ED"/>
    <property type="match status" value="1"/>
</dbReference>
<organism evidence="5 6">
    <name type="scientific">Magnetospirillum sulfuroxidans</name>
    <dbReference type="NCBI Taxonomy" id="611300"/>
    <lineage>
        <taxon>Bacteria</taxon>
        <taxon>Pseudomonadati</taxon>
        <taxon>Pseudomonadota</taxon>
        <taxon>Alphaproteobacteria</taxon>
        <taxon>Rhodospirillales</taxon>
        <taxon>Rhodospirillaceae</taxon>
        <taxon>Magnetospirillum</taxon>
    </lineage>
</organism>
<dbReference type="EMBL" id="JAGTUF010000010">
    <property type="protein sequence ID" value="MBR9972343.1"/>
    <property type="molecule type" value="Genomic_DNA"/>
</dbReference>
<gene>
    <name evidence="5" type="ORF">KEC16_11525</name>
</gene>
<keyword evidence="3" id="KW-0804">Transcription</keyword>
<comment type="caution">
    <text evidence="5">The sequence shown here is derived from an EMBL/GenBank/DDBJ whole genome shotgun (WGS) entry which is preliminary data.</text>
</comment>
<keyword evidence="6" id="KW-1185">Reference proteome</keyword>
<dbReference type="InterPro" id="IPR012318">
    <property type="entry name" value="HTH_CRP"/>
</dbReference>
<dbReference type="SUPFAM" id="SSF51206">
    <property type="entry name" value="cAMP-binding domain-like"/>
    <property type="match status" value="1"/>
</dbReference>
<dbReference type="PRINTS" id="PR00034">
    <property type="entry name" value="HTHCRP"/>
</dbReference>
<evidence type="ECO:0000259" key="4">
    <source>
        <dbReference type="PROSITE" id="PS51063"/>
    </source>
</evidence>
<keyword evidence="2" id="KW-0238">DNA-binding</keyword>
<dbReference type="InterPro" id="IPR050397">
    <property type="entry name" value="Env_Response_Regulators"/>
</dbReference>
<evidence type="ECO:0000256" key="3">
    <source>
        <dbReference type="ARBA" id="ARBA00023163"/>
    </source>
</evidence>
<dbReference type="Pfam" id="PF13545">
    <property type="entry name" value="HTH_Crp_2"/>
    <property type="match status" value="1"/>
</dbReference>
<dbReference type="SMART" id="SM00419">
    <property type="entry name" value="HTH_CRP"/>
    <property type="match status" value="1"/>
</dbReference>
<protein>
    <submittedName>
        <fullName evidence="5">Crp/Fnr family transcriptional regulator</fullName>
    </submittedName>
</protein>
<name>A0ABS5ID41_9PROT</name>
<dbReference type="Gene3D" id="2.60.120.10">
    <property type="entry name" value="Jelly Rolls"/>
    <property type="match status" value="1"/>
</dbReference>
<accession>A0ABS5ID41</accession>
<dbReference type="InterPro" id="IPR036390">
    <property type="entry name" value="WH_DNA-bd_sf"/>
</dbReference>
<dbReference type="RefSeq" id="WP_211549005.1">
    <property type="nucleotide sequence ID" value="NZ_JAGTUF010000010.1"/>
</dbReference>
<feature type="domain" description="HTH crp-type" evidence="4">
    <location>
        <begin position="124"/>
        <end position="198"/>
    </location>
</feature>
<proteinExistence type="predicted"/>
<evidence type="ECO:0000256" key="1">
    <source>
        <dbReference type="ARBA" id="ARBA00023015"/>
    </source>
</evidence>
<reference evidence="5 6" key="1">
    <citation type="submission" date="2021-04" db="EMBL/GenBank/DDBJ databases">
        <title>Magnetospirillum sulfuroxidans sp. nov., a facultative chemolithoautotrophic sulfur-oxidizing alphaproteobacterium isolated from freshwater sediment and proposals for Paramagetospirillum gen. nov., and Magnetospirillaceae fam. nov.</title>
        <authorList>
            <person name="Koziaeva V."/>
            <person name="Geelhoed J.S."/>
            <person name="Sorokin D.Y."/>
            <person name="Grouzdev D.S."/>
        </authorList>
    </citation>
    <scope>NUCLEOTIDE SEQUENCE [LARGE SCALE GENOMIC DNA]</scope>
    <source>
        <strain evidence="5 6">J10</strain>
    </source>
</reference>
<keyword evidence="1" id="KW-0805">Transcription regulation</keyword>
<dbReference type="PANTHER" id="PTHR24567:SF28">
    <property type="entry name" value="LISTERIOLYSIN REGULATORY PROTEIN"/>
    <property type="match status" value="1"/>
</dbReference>
<evidence type="ECO:0000313" key="6">
    <source>
        <dbReference type="Proteomes" id="UP000680714"/>
    </source>
</evidence>
<dbReference type="Pfam" id="PF00027">
    <property type="entry name" value="cNMP_binding"/>
    <property type="match status" value="1"/>
</dbReference>
<evidence type="ECO:0000313" key="5">
    <source>
        <dbReference type="EMBL" id="MBR9972343.1"/>
    </source>
</evidence>
<dbReference type="Proteomes" id="UP000680714">
    <property type="component" value="Unassembled WGS sequence"/>
</dbReference>
<dbReference type="PANTHER" id="PTHR24567">
    <property type="entry name" value="CRP FAMILY TRANSCRIPTIONAL REGULATORY PROTEIN"/>
    <property type="match status" value="1"/>
</dbReference>
<dbReference type="SUPFAM" id="SSF46785">
    <property type="entry name" value="Winged helix' DNA-binding domain"/>
    <property type="match status" value="1"/>
</dbReference>